<accession>A0ABV2CF01</accession>
<sequence length="285" mass="32846">MRYIRQDDLLALIPDSWYAETEAALEELKKLSPDERGKFFADNALWSKLKEHLCKLSSDKCWYSEKRISPSELEIDHFRPKSRVTGVAPPHRGYWWLGFEWKNFRLAYSLINKRRRDVRQGDVQGKGCYFPLLDEKARVPDVAPADISREEPELIDPCRAADVWLLSYAVEAGKIVSKYTVETNKRNHQRAECSIVLFHLNEGSLIRDRKDIQVALKNLSDRADKLFTRQAENGDLSDEDQQELSSCVELITQKITSSAPFSAFARACIYQLGDRGWNTELLTMA</sequence>
<evidence type="ECO:0000313" key="2">
    <source>
        <dbReference type="Proteomes" id="UP001548587"/>
    </source>
</evidence>
<evidence type="ECO:0000313" key="1">
    <source>
        <dbReference type="EMBL" id="MET1477693.1"/>
    </source>
</evidence>
<gene>
    <name evidence="1" type="ORF">ABXL37_25910</name>
</gene>
<evidence type="ECO:0008006" key="3">
    <source>
        <dbReference type="Google" id="ProtNLM"/>
    </source>
</evidence>
<dbReference type="Gene3D" id="1.10.30.50">
    <property type="match status" value="1"/>
</dbReference>
<dbReference type="RefSeq" id="WP_209927614.1">
    <property type="nucleotide sequence ID" value="NZ_JBEWCH010000020.1"/>
</dbReference>
<comment type="caution">
    <text evidence="1">The sequence shown here is derived from an EMBL/GenBank/DDBJ whole genome shotgun (WGS) entry which is preliminary data.</text>
</comment>
<keyword evidence="2" id="KW-1185">Reference proteome</keyword>
<name>A0ABV2CF01_9BURK</name>
<organism evidence="1 2">
    <name type="scientific">Burkholderia sola</name>
    <dbReference type="NCBI Taxonomy" id="2843302"/>
    <lineage>
        <taxon>Bacteria</taxon>
        <taxon>Pseudomonadati</taxon>
        <taxon>Pseudomonadota</taxon>
        <taxon>Betaproteobacteria</taxon>
        <taxon>Burkholderiales</taxon>
        <taxon>Burkholderiaceae</taxon>
        <taxon>Burkholderia</taxon>
        <taxon>Burkholderia cepacia complex</taxon>
    </lineage>
</organism>
<protein>
    <recommendedName>
        <fullName evidence="3">HNH nuclease domain-containing protein</fullName>
    </recommendedName>
</protein>
<proteinExistence type="predicted"/>
<dbReference type="EMBL" id="JBEWCH010000020">
    <property type="protein sequence ID" value="MET1477693.1"/>
    <property type="molecule type" value="Genomic_DNA"/>
</dbReference>
<dbReference type="Proteomes" id="UP001548587">
    <property type="component" value="Unassembled WGS sequence"/>
</dbReference>
<reference evidence="1 2" key="1">
    <citation type="submission" date="2024-06" db="EMBL/GenBank/DDBJ databases">
        <title>Burkholderia sola in Mexico.</title>
        <authorList>
            <person name="Estrada P."/>
        </authorList>
    </citation>
    <scope>NUCLEOTIDE SEQUENCE [LARGE SCALE GENOMIC DNA]</scope>
    <source>
        <strain evidence="1 2">CpTa8-5</strain>
    </source>
</reference>